<reference evidence="2" key="1">
    <citation type="submission" date="2021-05" db="EMBL/GenBank/DDBJ databases">
        <authorList>
            <person name="Alioto T."/>
            <person name="Alioto T."/>
            <person name="Gomez Garrido J."/>
        </authorList>
    </citation>
    <scope>NUCLEOTIDE SEQUENCE</scope>
</reference>
<sequence length="117" mass="13553">MGRCHFSTVQRHTHTQLTSPPRARPPCLLVDDVVPHSSNLKFNFSSMLFSFVHCYCCCHAVFMELNHSFGGFVCTAFKRSLWIHSTVALEDGDSENLFLLRERERELEREREIGRPP</sequence>
<evidence type="ECO:0000313" key="2">
    <source>
        <dbReference type="EMBL" id="CAG6491241.1"/>
    </source>
</evidence>
<organism evidence="2">
    <name type="scientific">Culex pipiens</name>
    <name type="common">House mosquito</name>
    <dbReference type="NCBI Taxonomy" id="7175"/>
    <lineage>
        <taxon>Eukaryota</taxon>
        <taxon>Metazoa</taxon>
        <taxon>Ecdysozoa</taxon>
        <taxon>Arthropoda</taxon>
        <taxon>Hexapoda</taxon>
        <taxon>Insecta</taxon>
        <taxon>Pterygota</taxon>
        <taxon>Neoptera</taxon>
        <taxon>Endopterygota</taxon>
        <taxon>Diptera</taxon>
        <taxon>Nematocera</taxon>
        <taxon>Culicoidea</taxon>
        <taxon>Culicidae</taxon>
        <taxon>Culicinae</taxon>
        <taxon>Culicini</taxon>
        <taxon>Culex</taxon>
        <taxon>Culex</taxon>
    </lineage>
</organism>
<feature type="compositionally biased region" description="Polar residues" evidence="1">
    <location>
        <begin position="7"/>
        <end position="19"/>
    </location>
</feature>
<name>A0A8D8CIL3_CULPI</name>
<protein>
    <submittedName>
        <fullName evidence="2">(northern house mosquito) hypothetical protein</fullName>
    </submittedName>
</protein>
<dbReference type="AlphaFoldDB" id="A0A8D8CIL3"/>
<feature type="region of interest" description="Disordered" evidence="1">
    <location>
        <begin position="1"/>
        <end position="21"/>
    </location>
</feature>
<accession>A0A8D8CIL3</accession>
<dbReference type="EMBL" id="HBUE01118260">
    <property type="protein sequence ID" value="CAG6491241.1"/>
    <property type="molecule type" value="Transcribed_RNA"/>
</dbReference>
<proteinExistence type="predicted"/>
<evidence type="ECO:0000256" key="1">
    <source>
        <dbReference type="SAM" id="MobiDB-lite"/>
    </source>
</evidence>